<gene>
    <name evidence="5" type="primary">LOC139354528</name>
</gene>
<reference evidence="5" key="2">
    <citation type="submission" date="2025-08" db="UniProtKB">
        <authorList>
            <consortium name="RefSeq"/>
        </authorList>
    </citation>
    <scope>IDENTIFICATION</scope>
</reference>
<name>A0ABM4TY31_DROSZ</name>
<evidence type="ECO:0000256" key="1">
    <source>
        <dbReference type="ARBA" id="ARBA00008873"/>
    </source>
</evidence>
<dbReference type="InterPro" id="IPR027470">
    <property type="entry name" value="Cation_efflux_CTD"/>
</dbReference>
<dbReference type="PANTHER" id="PTHR11562">
    <property type="entry name" value="CATION EFFLUX PROTEIN/ ZINC TRANSPORTER"/>
    <property type="match status" value="1"/>
</dbReference>
<dbReference type="PANTHER" id="PTHR11562:SF84">
    <property type="entry name" value="LD05335P"/>
    <property type="match status" value="1"/>
</dbReference>
<feature type="domain" description="Cation efflux protein cytoplasmic" evidence="3">
    <location>
        <begin position="18"/>
        <end position="79"/>
    </location>
</feature>
<dbReference type="InterPro" id="IPR050681">
    <property type="entry name" value="CDF/SLC30A"/>
</dbReference>
<dbReference type="Pfam" id="PF16916">
    <property type="entry name" value="ZT_dimer"/>
    <property type="match status" value="1"/>
</dbReference>
<evidence type="ECO:0000256" key="2">
    <source>
        <dbReference type="ARBA" id="ARBA00022906"/>
    </source>
</evidence>
<comment type="similarity">
    <text evidence="1">Belongs to the cation diffusion facilitator (CDF) transporter (TC 2.A.4) family. SLC30A subfamily.</text>
</comment>
<evidence type="ECO:0000313" key="5">
    <source>
        <dbReference type="RefSeq" id="XP_070854882.1"/>
    </source>
</evidence>
<keyword evidence="2" id="KW-0813">Transport</keyword>
<dbReference type="GeneID" id="139354528"/>
<keyword evidence="2" id="KW-0862">Zinc</keyword>
<dbReference type="Proteomes" id="UP001652628">
    <property type="component" value="Chromosome 2"/>
</dbReference>
<evidence type="ECO:0000259" key="3">
    <source>
        <dbReference type="Pfam" id="PF16916"/>
    </source>
</evidence>
<keyword evidence="2" id="KW-0406">Ion transport</keyword>
<protein>
    <submittedName>
        <fullName evidence="5">Proton-coupled zinc antiporter SLC30A8-like</fullName>
    </submittedName>
</protein>
<organism evidence="4 5">
    <name type="scientific">Drosophila suzukii</name>
    <name type="common">Spotted-wing drosophila fruit fly</name>
    <dbReference type="NCBI Taxonomy" id="28584"/>
    <lineage>
        <taxon>Eukaryota</taxon>
        <taxon>Metazoa</taxon>
        <taxon>Ecdysozoa</taxon>
        <taxon>Arthropoda</taxon>
        <taxon>Hexapoda</taxon>
        <taxon>Insecta</taxon>
        <taxon>Pterygota</taxon>
        <taxon>Neoptera</taxon>
        <taxon>Endopterygota</taxon>
        <taxon>Diptera</taxon>
        <taxon>Brachycera</taxon>
        <taxon>Muscomorpha</taxon>
        <taxon>Ephydroidea</taxon>
        <taxon>Drosophilidae</taxon>
        <taxon>Drosophila</taxon>
        <taxon>Sophophora</taxon>
    </lineage>
</organism>
<reference evidence="4" key="1">
    <citation type="submission" date="2025-05" db="UniProtKB">
        <authorList>
            <consortium name="RefSeq"/>
        </authorList>
    </citation>
    <scope>NUCLEOTIDE SEQUENCE [LARGE SCALE GENOMIC DNA]</scope>
</reference>
<sequence length="84" mass="9403">MQFHKSLVYTPCIPSWASLEGVRSVHHLNVWQQSTQLTVMMVHLVTDSRTDGRAVLQAASELVSGSRYNINHATIQIEQTTAQP</sequence>
<dbReference type="RefSeq" id="XP_070854882.1">
    <property type="nucleotide sequence ID" value="XM_070998781.1"/>
</dbReference>
<accession>A0ABM4TY31</accession>
<keyword evidence="2" id="KW-0864">Zinc transport</keyword>
<proteinExistence type="inferred from homology"/>
<keyword evidence="4" id="KW-1185">Reference proteome</keyword>
<evidence type="ECO:0000313" key="4">
    <source>
        <dbReference type="Proteomes" id="UP001652628"/>
    </source>
</evidence>